<organism evidence="1 2">
    <name type="scientific">Alteromonas arenosi</name>
    <dbReference type="NCBI Taxonomy" id="3055817"/>
    <lineage>
        <taxon>Bacteria</taxon>
        <taxon>Pseudomonadati</taxon>
        <taxon>Pseudomonadota</taxon>
        <taxon>Gammaproteobacteria</taxon>
        <taxon>Alteromonadales</taxon>
        <taxon>Alteromonadaceae</taxon>
        <taxon>Alteromonas/Salinimonas group</taxon>
        <taxon>Alteromonas</taxon>
    </lineage>
</organism>
<dbReference type="Pfam" id="PF10982">
    <property type="entry name" value="DUF2789"/>
    <property type="match status" value="1"/>
</dbReference>
<evidence type="ECO:0000313" key="2">
    <source>
        <dbReference type="Proteomes" id="UP001234343"/>
    </source>
</evidence>
<evidence type="ECO:0000313" key="1">
    <source>
        <dbReference type="EMBL" id="MDM7859833.1"/>
    </source>
</evidence>
<dbReference type="RefSeq" id="WP_289363990.1">
    <property type="nucleotide sequence ID" value="NZ_JAUCBP010000006.1"/>
</dbReference>
<sequence>MFTHQPTMADLFTQLGLDNSEAAIDAFIEKHKGLNETTYLHRAPYWNAAQVAFLKESIIEDAAWAEVIDELNARLH</sequence>
<dbReference type="InterPro" id="IPR021250">
    <property type="entry name" value="DUF2789"/>
</dbReference>
<dbReference type="Gene3D" id="1.10.10.1130">
    <property type="entry name" value="Uncharacterised protein PF10982, DUF2789"/>
    <property type="match status" value="1"/>
</dbReference>
<keyword evidence="2" id="KW-1185">Reference proteome</keyword>
<dbReference type="Proteomes" id="UP001234343">
    <property type="component" value="Unassembled WGS sequence"/>
</dbReference>
<name>A0ABT7SUG9_9ALTE</name>
<accession>A0ABT7SUG9</accession>
<comment type="caution">
    <text evidence="1">The sequence shown here is derived from an EMBL/GenBank/DDBJ whole genome shotgun (WGS) entry which is preliminary data.</text>
</comment>
<protein>
    <submittedName>
        <fullName evidence="1">DUF2789 domain-containing protein</fullName>
    </submittedName>
</protein>
<dbReference type="InterPro" id="IPR038086">
    <property type="entry name" value="DUF2789_sf"/>
</dbReference>
<proteinExistence type="predicted"/>
<dbReference type="EMBL" id="JAUCBP010000006">
    <property type="protein sequence ID" value="MDM7859833.1"/>
    <property type="molecule type" value="Genomic_DNA"/>
</dbReference>
<gene>
    <name evidence="1" type="ORF">QTP81_04365</name>
</gene>
<reference evidence="1 2" key="1">
    <citation type="submission" date="2023-06" db="EMBL/GenBank/DDBJ databases">
        <title>Alteromonas sp. ASW11-36 isolated from intertidal sand.</title>
        <authorList>
            <person name="Li Y."/>
        </authorList>
    </citation>
    <scope>NUCLEOTIDE SEQUENCE [LARGE SCALE GENOMIC DNA]</scope>
    <source>
        <strain evidence="1 2">ASW11-36</strain>
    </source>
</reference>